<name>A0ABS0N3C6_9SPHN</name>
<keyword evidence="2" id="KW-1185">Reference proteome</keyword>
<proteinExistence type="predicted"/>
<dbReference type="RefSeq" id="WP_197921154.1">
    <property type="nucleotide sequence ID" value="NZ_CAWPTA010000007.1"/>
</dbReference>
<reference evidence="1 2" key="1">
    <citation type="submission" date="2020-11" db="EMBL/GenBank/DDBJ databases">
        <title>Erythrobacter sediminis sp. nov., a marine bacterium from a tidal flat of Garorim Bay.</title>
        <authorList>
            <person name="Kim D."/>
            <person name="Yoo Y."/>
            <person name="Kim J.-J."/>
        </authorList>
    </citation>
    <scope>NUCLEOTIDE SEQUENCE [LARGE SCALE GENOMIC DNA]</scope>
    <source>
        <strain evidence="1 2">JGD-13</strain>
    </source>
</reference>
<evidence type="ECO:0000313" key="1">
    <source>
        <dbReference type="EMBL" id="MBH5322457.1"/>
    </source>
</evidence>
<comment type="caution">
    <text evidence="1">The sequence shown here is derived from an EMBL/GenBank/DDBJ whole genome shotgun (WGS) entry which is preliminary data.</text>
</comment>
<dbReference type="EMBL" id="JAEANY010000002">
    <property type="protein sequence ID" value="MBH5322457.1"/>
    <property type="molecule type" value="Genomic_DNA"/>
</dbReference>
<accession>A0ABS0N3C6</accession>
<gene>
    <name evidence="1" type="ORF">I5L03_07640</name>
</gene>
<evidence type="ECO:0000313" key="2">
    <source>
        <dbReference type="Proteomes" id="UP000602442"/>
    </source>
</evidence>
<organism evidence="1 2">
    <name type="scientific">Aurantiacibacter sediminis</name>
    <dbReference type="NCBI Taxonomy" id="2793064"/>
    <lineage>
        <taxon>Bacteria</taxon>
        <taxon>Pseudomonadati</taxon>
        <taxon>Pseudomonadota</taxon>
        <taxon>Alphaproteobacteria</taxon>
        <taxon>Sphingomonadales</taxon>
        <taxon>Erythrobacteraceae</taxon>
        <taxon>Aurantiacibacter</taxon>
    </lineage>
</organism>
<protein>
    <submittedName>
        <fullName evidence="1">Uncharacterized protein</fullName>
    </submittedName>
</protein>
<sequence>MPELADRWRLENFIDALIFELDKAQDTLAVKGINRRLTYTVRDVAVDLNVFPDYSRDDLRFSVARPGDEGASRITFQLGSITDQQIKETTRDPVRSEDIAISEVEELEPELRESLRRVGVNSARDLERMERRNVDLDQVVREKVGKETPRGTVSYDKLATIISKARRKDFSPTVQSVSLAMGGPGEAVIDIAGKHLEAFGPGYPMAVINGEEVAAENTASGLRLRAPIAALRGGTNQLDLALDKGSVLHLQMNNGDNPAETAQ</sequence>
<dbReference type="Proteomes" id="UP000602442">
    <property type="component" value="Unassembled WGS sequence"/>
</dbReference>